<keyword evidence="9" id="KW-1185">Reference proteome</keyword>
<dbReference type="InterPro" id="IPR011990">
    <property type="entry name" value="TPR-like_helical_dom_sf"/>
</dbReference>
<accession>A0A6N8KWK9</accession>
<comment type="similarity">
    <text evidence="2">Belongs to the SusD family.</text>
</comment>
<dbReference type="Pfam" id="PF07980">
    <property type="entry name" value="SusD_RagB"/>
    <property type="match status" value="1"/>
</dbReference>
<organism evidence="8 9">
    <name type="scientific">Sphingobacterium humi</name>
    <dbReference type="NCBI Taxonomy" id="1796905"/>
    <lineage>
        <taxon>Bacteria</taxon>
        <taxon>Pseudomonadati</taxon>
        <taxon>Bacteroidota</taxon>
        <taxon>Sphingobacteriia</taxon>
        <taxon>Sphingobacteriales</taxon>
        <taxon>Sphingobacteriaceae</taxon>
        <taxon>Sphingobacterium</taxon>
    </lineage>
</organism>
<evidence type="ECO:0000313" key="8">
    <source>
        <dbReference type="EMBL" id="MVZ60641.1"/>
    </source>
</evidence>
<feature type="domain" description="RagB/SusD" evidence="6">
    <location>
        <begin position="268"/>
        <end position="551"/>
    </location>
</feature>
<keyword evidence="3" id="KW-0732">Signal</keyword>
<dbReference type="EMBL" id="WSQA01000001">
    <property type="protein sequence ID" value="MVZ60641.1"/>
    <property type="molecule type" value="Genomic_DNA"/>
</dbReference>
<dbReference type="Gene3D" id="1.25.40.390">
    <property type="match status" value="1"/>
</dbReference>
<evidence type="ECO:0000259" key="6">
    <source>
        <dbReference type="Pfam" id="PF07980"/>
    </source>
</evidence>
<sequence length="552" mass="62928">MGCRIKYYLLTRTIMFKHIKKFILPAAAVVMLSSCSDFLDRNSLVGLSEGDYWKSEDDAIKGANTLYAANKEFTNSIVFYGMMDDFTDISYQSFATGLTTGLFPANAAFYQTSWGIFYKGIFRANTILTKVPEIPMSEAMKNRVLGEAKFFRAYFYFKLWDYFGAVPLYEHAMNVDEAYNARATEKEVYDLIVKDLTEAYAMLPETYDQSNKGRATKWAALAMRGKAHLWAKENEKAAADFKEVMDKSDRRLLGDFHTLFRVAGNNNTEVLFDVQYIAEQGHGIATDRNYGNARGATTGSQRTRPTPKLVNAFEMADGSKFDFNNYKNAQGGTFNPNNAADWRDEASVRKLFENRDPRLHKSVIVPWSTFVGRGGVEFLYRFPVVASDATAYVPVWTNGSYAWRKFVETGSVYTLQDNMPQNFPLIRLADVMLMYAEAKNEALGSPDQSVYDAVDAVRARAGMPKLPKGLNKETMRERIRQERMVELAGEGQRYSDIRRWKIAKSVVDGVWMTEFTGVNIRQRGFPDHYYLWPIPQAERDLNPKLTQNPGWQ</sequence>
<proteinExistence type="inferred from homology"/>
<evidence type="ECO:0000256" key="1">
    <source>
        <dbReference type="ARBA" id="ARBA00004442"/>
    </source>
</evidence>
<protein>
    <submittedName>
        <fullName evidence="8">RagB/SusD family nutrient uptake outer membrane protein</fullName>
    </submittedName>
</protein>
<dbReference type="GO" id="GO:0009279">
    <property type="term" value="C:cell outer membrane"/>
    <property type="evidence" value="ECO:0007669"/>
    <property type="project" value="UniProtKB-SubCell"/>
</dbReference>
<dbReference type="CDD" id="cd08977">
    <property type="entry name" value="SusD"/>
    <property type="match status" value="1"/>
</dbReference>
<evidence type="ECO:0000256" key="5">
    <source>
        <dbReference type="ARBA" id="ARBA00023237"/>
    </source>
</evidence>
<dbReference type="PROSITE" id="PS51257">
    <property type="entry name" value="PROKAR_LIPOPROTEIN"/>
    <property type="match status" value="1"/>
</dbReference>
<keyword evidence="4" id="KW-0472">Membrane</keyword>
<evidence type="ECO:0000313" key="9">
    <source>
        <dbReference type="Proteomes" id="UP000435036"/>
    </source>
</evidence>
<keyword evidence="5" id="KW-0998">Cell outer membrane</keyword>
<evidence type="ECO:0000256" key="3">
    <source>
        <dbReference type="ARBA" id="ARBA00022729"/>
    </source>
</evidence>
<feature type="domain" description="SusD-like N-terminal" evidence="7">
    <location>
        <begin position="61"/>
        <end position="224"/>
    </location>
</feature>
<evidence type="ECO:0000256" key="4">
    <source>
        <dbReference type="ARBA" id="ARBA00023136"/>
    </source>
</evidence>
<dbReference type="SUPFAM" id="SSF48452">
    <property type="entry name" value="TPR-like"/>
    <property type="match status" value="1"/>
</dbReference>
<dbReference type="AlphaFoldDB" id="A0A6N8KWK9"/>
<comment type="caution">
    <text evidence="8">The sequence shown here is derived from an EMBL/GenBank/DDBJ whole genome shotgun (WGS) entry which is preliminary data.</text>
</comment>
<dbReference type="InterPro" id="IPR033985">
    <property type="entry name" value="SusD-like_N"/>
</dbReference>
<dbReference type="Pfam" id="PF14322">
    <property type="entry name" value="SusD-like_3"/>
    <property type="match status" value="1"/>
</dbReference>
<comment type="subcellular location">
    <subcellularLocation>
        <location evidence="1">Cell outer membrane</location>
    </subcellularLocation>
</comment>
<gene>
    <name evidence="8" type="ORF">GQF63_01265</name>
</gene>
<dbReference type="Proteomes" id="UP000435036">
    <property type="component" value="Unassembled WGS sequence"/>
</dbReference>
<reference evidence="8 9" key="1">
    <citation type="submission" date="2019-12" db="EMBL/GenBank/DDBJ databases">
        <authorList>
            <person name="Dong K."/>
        </authorList>
    </citation>
    <scope>NUCLEOTIDE SEQUENCE [LARGE SCALE GENOMIC DNA]</scope>
    <source>
        <strain evidence="8 9">JCM 31225</strain>
    </source>
</reference>
<name>A0A6N8KWK9_9SPHI</name>
<dbReference type="InterPro" id="IPR012944">
    <property type="entry name" value="SusD_RagB_dom"/>
</dbReference>
<evidence type="ECO:0000259" key="7">
    <source>
        <dbReference type="Pfam" id="PF14322"/>
    </source>
</evidence>
<evidence type="ECO:0000256" key="2">
    <source>
        <dbReference type="ARBA" id="ARBA00006275"/>
    </source>
</evidence>